<name>A0A9Q1BAB7_HOLLE</name>
<gene>
    <name evidence="4" type="ORF">HOLleu_42078</name>
</gene>
<proteinExistence type="predicted"/>
<dbReference type="PANTHER" id="PTHR46888:SF1">
    <property type="entry name" value="RIBONUCLEASE H"/>
    <property type="match status" value="1"/>
</dbReference>
<dbReference type="InterPro" id="IPR001878">
    <property type="entry name" value="Znf_CCHC"/>
</dbReference>
<dbReference type="Proteomes" id="UP001152320">
    <property type="component" value="Unassembled WGS sequence"/>
</dbReference>
<feature type="compositionally biased region" description="Basic and acidic residues" evidence="2">
    <location>
        <begin position="65"/>
        <end position="85"/>
    </location>
</feature>
<dbReference type="InterPro" id="IPR036875">
    <property type="entry name" value="Znf_CCHC_sf"/>
</dbReference>
<dbReference type="AlphaFoldDB" id="A0A9Q1BAB7"/>
<organism evidence="4 5">
    <name type="scientific">Holothuria leucospilota</name>
    <name type="common">Black long sea cucumber</name>
    <name type="synonym">Mertensiothuria leucospilota</name>
    <dbReference type="NCBI Taxonomy" id="206669"/>
    <lineage>
        <taxon>Eukaryota</taxon>
        <taxon>Metazoa</taxon>
        <taxon>Echinodermata</taxon>
        <taxon>Eleutherozoa</taxon>
        <taxon>Echinozoa</taxon>
        <taxon>Holothuroidea</taxon>
        <taxon>Aspidochirotacea</taxon>
        <taxon>Aspidochirotida</taxon>
        <taxon>Holothuriidae</taxon>
        <taxon>Holothuria</taxon>
    </lineage>
</organism>
<dbReference type="GO" id="GO:0003676">
    <property type="term" value="F:nucleic acid binding"/>
    <property type="evidence" value="ECO:0007669"/>
    <property type="project" value="InterPro"/>
</dbReference>
<keyword evidence="1" id="KW-0479">Metal-binding</keyword>
<evidence type="ECO:0000256" key="2">
    <source>
        <dbReference type="SAM" id="MobiDB-lite"/>
    </source>
</evidence>
<sequence>MVIDQALSKLPSEMAIYLKDRNPRTSEDLTKMADQFVFNRGGPNYWKRREADQAAKKHNSNGKVDSPKSKDTSDKKGTSHSEKGSGPKCFQCGQLGHIRRYCPNQNVDKTSTEVKEKTALKCEQHGTEPAKARMAKCMLPGFVEGREVEILRDTACTQSAVSADVVPPECYLPGQSIAVRGIGGTVYLPVAMIELKCKLISGKVKVVVVEGLESQFLLGHDLDLTSGENTAKEICVLKRAQARREQIESHNNEIHASLVKKLPNDNKVCTEEEYKLPYSDLSDAEVRDVYNNDADVADAHNNIHIPFANVNDNDVNHVEGAATPDVEDNDPQVKNVGKVGPSSPHEEPYISKTKTFGAKLEGLEITREELIQLQKADHSLLGIHDRMIVSPEKLSKQRVGFFLKMVWL</sequence>
<feature type="domain" description="CCHC-type" evidence="3">
    <location>
        <begin position="88"/>
        <end position="104"/>
    </location>
</feature>
<dbReference type="EMBL" id="JAIZAY010000028">
    <property type="protein sequence ID" value="KAJ8019370.1"/>
    <property type="molecule type" value="Genomic_DNA"/>
</dbReference>
<protein>
    <recommendedName>
        <fullName evidence="3">CCHC-type domain-containing protein</fullName>
    </recommendedName>
</protein>
<dbReference type="Pfam" id="PF00098">
    <property type="entry name" value="zf-CCHC"/>
    <property type="match status" value="1"/>
</dbReference>
<dbReference type="SUPFAM" id="SSF57756">
    <property type="entry name" value="Retrovirus zinc finger-like domains"/>
    <property type="match status" value="1"/>
</dbReference>
<reference evidence="4" key="1">
    <citation type="submission" date="2021-10" db="EMBL/GenBank/DDBJ databases">
        <title>Tropical sea cucumber genome reveals ecological adaptation and Cuvierian tubules defense mechanism.</title>
        <authorList>
            <person name="Chen T."/>
        </authorList>
    </citation>
    <scope>NUCLEOTIDE SEQUENCE</scope>
    <source>
        <strain evidence="4">Nanhai2018</strain>
        <tissue evidence="4">Muscle</tissue>
    </source>
</reference>
<feature type="region of interest" description="Disordered" evidence="2">
    <location>
        <begin position="50"/>
        <end position="86"/>
    </location>
</feature>
<dbReference type="Gene3D" id="4.10.60.10">
    <property type="entry name" value="Zinc finger, CCHC-type"/>
    <property type="match status" value="1"/>
</dbReference>
<comment type="caution">
    <text evidence="4">The sequence shown here is derived from an EMBL/GenBank/DDBJ whole genome shotgun (WGS) entry which is preliminary data.</text>
</comment>
<dbReference type="SMART" id="SM00343">
    <property type="entry name" value="ZnF_C2HC"/>
    <property type="match status" value="1"/>
</dbReference>
<dbReference type="PROSITE" id="PS50158">
    <property type="entry name" value="ZF_CCHC"/>
    <property type="match status" value="1"/>
</dbReference>
<evidence type="ECO:0000259" key="3">
    <source>
        <dbReference type="PROSITE" id="PS50158"/>
    </source>
</evidence>
<evidence type="ECO:0000313" key="5">
    <source>
        <dbReference type="Proteomes" id="UP001152320"/>
    </source>
</evidence>
<accession>A0A9Q1BAB7</accession>
<keyword evidence="5" id="KW-1185">Reference proteome</keyword>
<evidence type="ECO:0000256" key="1">
    <source>
        <dbReference type="PROSITE-ProRule" id="PRU00047"/>
    </source>
</evidence>
<evidence type="ECO:0000313" key="4">
    <source>
        <dbReference type="EMBL" id="KAJ8019370.1"/>
    </source>
</evidence>
<dbReference type="GO" id="GO:0008270">
    <property type="term" value="F:zinc ion binding"/>
    <property type="evidence" value="ECO:0007669"/>
    <property type="project" value="UniProtKB-KW"/>
</dbReference>
<dbReference type="OrthoDB" id="9030625at2759"/>
<dbReference type="PANTHER" id="PTHR46888">
    <property type="entry name" value="ZINC KNUCKLE DOMAINCONTAINING PROTEIN-RELATED"/>
    <property type="match status" value="1"/>
</dbReference>
<keyword evidence="1" id="KW-0863">Zinc-finger</keyword>
<keyword evidence="1" id="KW-0862">Zinc</keyword>